<dbReference type="InterPro" id="IPR000073">
    <property type="entry name" value="AB_hydrolase_1"/>
</dbReference>
<dbReference type="EMBL" id="JACTNG010000008">
    <property type="protein sequence ID" value="MBO1080289.1"/>
    <property type="molecule type" value="Genomic_DNA"/>
</dbReference>
<dbReference type="Gene3D" id="3.40.50.1820">
    <property type="entry name" value="alpha/beta hydrolase"/>
    <property type="match status" value="1"/>
</dbReference>
<comment type="caution">
    <text evidence="3">The sequence shown here is derived from an EMBL/GenBank/DDBJ whole genome shotgun (WGS) entry which is preliminary data.</text>
</comment>
<proteinExistence type="predicted"/>
<dbReference type="InterPro" id="IPR050266">
    <property type="entry name" value="AB_hydrolase_sf"/>
</dbReference>
<reference evidence="3 4" key="1">
    <citation type="submission" date="2020-09" db="EMBL/GenBank/DDBJ databases">
        <title>Roseomonas.</title>
        <authorList>
            <person name="Zhu W."/>
        </authorList>
    </citation>
    <scope>NUCLEOTIDE SEQUENCE [LARGE SCALE GENOMIC DNA]</scope>
    <source>
        <strain evidence="3 4">573</strain>
    </source>
</reference>
<dbReference type="PANTHER" id="PTHR43798:SF31">
    <property type="entry name" value="AB HYDROLASE SUPERFAMILY PROTEIN YCLE"/>
    <property type="match status" value="1"/>
</dbReference>
<evidence type="ECO:0000313" key="3">
    <source>
        <dbReference type="EMBL" id="MBO1080289.1"/>
    </source>
</evidence>
<gene>
    <name evidence="3" type="ORF">IAI61_14710</name>
</gene>
<dbReference type="PRINTS" id="PR00111">
    <property type="entry name" value="ABHYDROLASE"/>
</dbReference>
<evidence type="ECO:0000313" key="4">
    <source>
        <dbReference type="Proteomes" id="UP001518989"/>
    </source>
</evidence>
<name>A0ABS3KS42_9PROT</name>
<keyword evidence="4" id="KW-1185">Reference proteome</keyword>
<sequence>MPPPSRSCGTAGLSEPRLGALRVPLPFGPVDLRWAEWGPADGAPVVCVHGLTRTGRDFDTLARELAGDGRRVICPDMPGRGLSSWLPDGSLYAVPSYLAALAPLLAGLGRFDWVGTSMGGLIGMALASLPGNRVGRLVLNDVGAEIPAAALAGIAAYVGFGPDFAGIDALEAHLRVIHAGFGPLSPAEWRHLAETSARMTPGGRVTLHYDPAIAKPMQAAAPTDIVLWPMWDALDRPVLLLRGETSPLLTAATAARMALKPGVTLATIAGCGHAPALMDPAQTGMIRGFLRD</sequence>
<organism evidence="3 4">
    <name type="scientific">Roseomonas haemaphysalidis</name>
    <dbReference type="NCBI Taxonomy" id="2768162"/>
    <lineage>
        <taxon>Bacteria</taxon>
        <taxon>Pseudomonadati</taxon>
        <taxon>Pseudomonadota</taxon>
        <taxon>Alphaproteobacteria</taxon>
        <taxon>Acetobacterales</taxon>
        <taxon>Roseomonadaceae</taxon>
        <taxon>Roseomonas</taxon>
    </lineage>
</organism>
<dbReference type="InterPro" id="IPR029058">
    <property type="entry name" value="AB_hydrolase_fold"/>
</dbReference>
<dbReference type="SUPFAM" id="SSF53474">
    <property type="entry name" value="alpha/beta-Hydrolases"/>
    <property type="match status" value="1"/>
</dbReference>
<dbReference type="GO" id="GO:0016787">
    <property type="term" value="F:hydrolase activity"/>
    <property type="evidence" value="ECO:0007669"/>
    <property type="project" value="UniProtKB-KW"/>
</dbReference>
<dbReference type="PANTHER" id="PTHR43798">
    <property type="entry name" value="MONOACYLGLYCEROL LIPASE"/>
    <property type="match status" value="1"/>
</dbReference>
<feature type="domain" description="AB hydrolase-1" evidence="2">
    <location>
        <begin position="45"/>
        <end position="277"/>
    </location>
</feature>
<keyword evidence="1 3" id="KW-0378">Hydrolase</keyword>
<evidence type="ECO:0000259" key="2">
    <source>
        <dbReference type="Pfam" id="PF12697"/>
    </source>
</evidence>
<dbReference type="Proteomes" id="UP001518989">
    <property type="component" value="Unassembled WGS sequence"/>
</dbReference>
<dbReference type="Pfam" id="PF12697">
    <property type="entry name" value="Abhydrolase_6"/>
    <property type="match status" value="1"/>
</dbReference>
<accession>A0ABS3KS42</accession>
<evidence type="ECO:0000256" key="1">
    <source>
        <dbReference type="ARBA" id="ARBA00022801"/>
    </source>
</evidence>
<protein>
    <submittedName>
        <fullName evidence="3">Alpha/beta hydrolase</fullName>
    </submittedName>
</protein>